<keyword evidence="1" id="KW-0479">Metal-binding</keyword>
<comment type="caution">
    <text evidence="4">The sequence shown here is derived from an EMBL/GenBank/DDBJ whole genome shotgun (WGS) entry which is preliminary data.</text>
</comment>
<dbReference type="PANTHER" id="PTHR45953:SF1">
    <property type="entry name" value="IDURONATE 2-SULFATASE"/>
    <property type="match status" value="1"/>
</dbReference>
<dbReference type="EMBL" id="BSSQ01000009">
    <property type="protein sequence ID" value="GLX67766.1"/>
    <property type="molecule type" value="Genomic_DNA"/>
</dbReference>
<keyword evidence="2" id="KW-0378">Hydrolase</keyword>
<keyword evidence="5" id="KW-1185">Reference proteome</keyword>
<evidence type="ECO:0000313" key="5">
    <source>
        <dbReference type="Proteomes" id="UP001157114"/>
    </source>
</evidence>
<gene>
    <name evidence="4" type="ORF">MU1_21110</name>
</gene>
<dbReference type="RefSeq" id="WP_284238524.1">
    <property type="nucleotide sequence ID" value="NZ_BSSQ01000009.1"/>
</dbReference>
<organism evidence="4 5">
    <name type="scientific">Paenibacillus glycanilyticus</name>
    <dbReference type="NCBI Taxonomy" id="126569"/>
    <lineage>
        <taxon>Bacteria</taxon>
        <taxon>Bacillati</taxon>
        <taxon>Bacillota</taxon>
        <taxon>Bacilli</taxon>
        <taxon>Bacillales</taxon>
        <taxon>Paenibacillaceae</taxon>
        <taxon>Paenibacillus</taxon>
    </lineage>
</organism>
<sequence>MRTIMIMLDTLNRRALSAYGGEGVQTPNIDRLAEQSVVFDQHWSGSLPCMPARRDMLTGRAAFLEKGWGGIEPFDRTLPAALRESGVFSHIVTDHYHYFATGGENYCQSFSTWDFHRGQEDDPWVSSIKELPAPERYYGQVRAQCEKNRTRFHREEDYPGPRTIQAACDWLERNGREDRYFLTVEAFDPHEPFDTPDHYLQMYQDSYDGPAYSWPKYGTVDVPPEALAHIQKRYAATLTMIDHWLGKLLDTMERLDILDDTLVIFTTDHGLLLGEHEQTGKNVMHVYNELAHIPLMIRLPEGRAAGTRIQALTQNIDLMPTILDYMGALIPETVQGASLRGLLEGTKEKVREAALYGYHGMCVNVTDGRYTYMRAPVSDDNYPCYTYTAMPTTFRSYIGRAAPERIETGRFLPYTEFPVFRIPESAQGVTYARNQFVMETKLYDLAVDEHQEHHLQDEVAEARMIELLVAGMKQAGAPEEQYVRLGLIEQ</sequence>
<dbReference type="CDD" id="cd16148">
    <property type="entry name" value="sulfatase_like"/>
    <property type="match status" value="1"/>
</dbReference>
<reference evidence="4 5" key="1">
    <citation type="submission" date="2023-03" db="EMBL/GenBank/DDBJ databases">
        <title>Draft genome sequence of the bacteria which degrade cell wall of Tricholomamatutake.</title>
        <authorList>
            <person name="Konishi Y."/>
            <person name="Fukuta Y."/>
            <person name="Shirasaka N."/>
        </authorList>
    </citation>
    <scope>NUCLEOTIDE SEQUENCE [LARGE SCALE GENOMIC DNA]</scope>
    <source>
        <strain evidence="5">mu1</strain>
    </source>
</reference>
<evidence type="ECO:0000259" key="3">
    <source>
        <dbReference type="Pfam" id="PF00884"/>
    </source>
</evidence>
<evidence type="ECO:0000256" key="1">
    <source>
        <dbReference type="ARBA" id="ARBA00022723"/>
    </source>
</evidence>
<evidence type="ECO:0000313" key="4">
    <source>
        <dbReference type="EMBL" id="GLX67766.1"/>
    </source>
</evidence>
<accession>A0ABQ6GEM0</accession>
<evidence type="ECO:0000256" key="2">
    <source>
        <dbReference type="ARBA" id="ARBA00022801"/>
    </source>
</evidence>
<name>A0ABQ6GEM0_9BACL</name>
<dbReference type="Proteomes" id="UP001157114">
    <property type="component" value="Unassembled WGS sequence"/>
</dbReference>
<dbReference type="InterPro" id="IPR017850">
    <property type="entry name" value="Alkaline_phosphatase_core_sf"/>
</dbReference>
<dbReference type="Gene3D" id="3.40.720.10">
    <property type="entry name" value="Alkaline Phosphatase, subunit A"/>
    <property type="match status" value="1"/>
</dbReference>
<protein>
    <submittedName>
        <fullName evidence="4">Sulfatase</fullName>
    </submittedName>
</protein>
<dbReference type="PANTHER" id="PTHR45953">
    <property type="entry name" value="IDURONATE 2-SULFATASE"/>
    <property type="match status" value="1"/>
</dbReference>
<feature type="domain" description="Sulfatase N-terminal" evidence="3">
    <location>
        <begin position="4"/>
        <end position="328"/>
    </location>
</feature>
<dbReference type="Pfam" id="PF00884">
    <property type="entry name" value="Sulfatase"/>
    <property type="match status" value="1"/>
</dbReference>
<dbReference type="SUPFAM" id="SSF53649">
    <property type="entry name" value="Alkaline phosphatase-like"/>
    <property type="match status" value="1"/>
</dbReference>
<proteinExistence type="predicted"/>
<dbReference type="InterPro" id="IPR000917">
    <property type="entry name" value="Sulfatase_N"/>
</dbReference>